<evidence type="ECO:0000313" key="1">
    <source>
        <dbReference type="EMBL" id="MFD0623068.1"/>
    </source>
</evidence>
<sequence length="59" mass="6557">MIERTTAHESGKRKGESRPDVEFRARGFHVSVNKVPWTGLVLLAGAVVARVADSHVWML</sequence>
<keyword evidence="2" id="KW-1185">Reference proteome</keyword>
<accession>A0ABW2WQA3</accession>
<organism evidence="1 2">
    <name type="scientific">Streptomyces sanglieri</name>
    <dbReference type="NCBI Taxonomy" id="193460"/>
    <lineage>
        <taxon>Bacteria</taxon>
        <taxon>Bacillati</taxon>
        <taxon>Actinomycetota</taxon>
        <taxon>Actinomycetes</taxon>
        <taxon>Kitasatosporales</taxon>
        <taxon>Streptomycetaceae</taxon>
        <taxon>Streptomyces</taxon>
    </lineage>
</organism>
<name>A0ABW2WQA3_9ACTN</name>
<comment type="caution">
    <text evidence="1">The sequence shown here is derived from an EMBL/GenBank/DDBJ whole genome shotgun (WGS) entry which is preliminary data.</text>
</comment>
<dbReference type="Proteomes" id="UP001596915">
    <property type="component" value="Unassembled WGS sequence"/>
</dbReference>
<dbReference type="EMBL" id="JBHTGL010000008">
    <property type="protein sequence ID" value="MFD0623068.1"/>
    <property type="molecule type" value="Genomic_DNA"/>
</dbReference>
<gene>
    <name evidence="1" type="ORF">ACFQ2K_09875</name>
</gene>
<reference evidence="2" key="1">
    <citation type="journal article" date="2019" name="Int. J. Syst. Evol. Microbiol.">
        <title>The Global Catalogue of Microorganisms (GCM) 10K type strain sequencing project: providing services to taxonomists for standard genome sequencing and annotation.</title>
        <authorList>
            <consortium name="The Broad Institute Genomics Platform"/>
            <consortium name="The Broad Institute Genome Sequencing Center for Infectious Disease"/>
            <person name="Wu L."/>
            <person name="Ma J."/>
        </authorList>
    </citation>
    <scope>NUCLEOTIDE SEQUENCE [LARGE SCALE GENOMIC DNA]</scope>
    <source>
        <strain evidence="2">JCM 12607</strain>
    </source>
</reference>
<evidence type="ECO:0000313" key="2">
    <source>
        <dbReference type="Proteomes" id="UP001596915"/>
    </source>
</evidence>
<protein>
    <submittedName>
        <fullName evidence="1">Uncharacterized protein</fullName>
    </submittedName>
</protein>
<proteinExistence type="predicted"/>